<keyword evidence="3" id="KW-1185">Reference proteome</keyword>
<reference evidence="2" key="1">
    <citation type="journal article" date="2023" name="Mol. Phylogenet. Evol.">
        <title>Genome-scale phylogeny and comparative genomics of the fungal order Sordariales.</title>
        <authorList>
            <person name="Hensen N."/>
            <person name="Bonometti L."/>
            <person name="Westerberg I."/>
            <person name="Brannstrom I.O."/>
            <person name="Guillou S."/>
            <person name="Cros-Aarteil S."/>
            <person name="Calhoun S."/>
            <person name="Haridas S."/>
            <person name="Kuo A."/>
            <person name="Mondo S."/>
            <person name="Pangilinan J."/>
            <person name="Riley R."/>
            <person name="LaButti K."/>
            <person name="Andreopoulos B."/>
            <person name="Lipzen A."/>
            <person name="Chen C."/>
            <person name="Yan M."/>
            <person name="Daum C."/>
            <person name="Ng V."/>
            <person name="Clum A."/>
            <person name="Steindorff A."/>
            <person name="Ohm R.A."/>
            <person name="Martin F."/>
            <person name="Silar P."/>
            <person name="Natvig D.O."/>
            <person name="Lalanne C."/>
            <person name="Gautier V."/>
            <person name="Ament-Velasquez S.L."/>
            <person name="Kruys A."/>
            <person name="Hutchinson M.I."/>
            <person name="Powell A.J."/>
            <person name="Barry K."/>
            <person name="Miller A.N."/>
            <person name="Grigoriev I.V."/>
            <person name="Debuchy R."/>
            <person name="Gladieux P."/>
            <person name="Hiltunen Thoren M."/>
            <person name="Johannesson H."/>
        </authorList>
    </citation>
    <scope>NUCLEOTIDE SEQUENCE</scope>
    <source>
        <strain evidence="2">PSN243</strain>
    </source>
</reference>
<sequence length="215" mass="23370">MMSHSTRTLLRTAAGGSTRPLAAARRAWVTALPPLPQQEQHEQFANLPQTTPCRSTPRPSAKHSGLRSTKYTAPRHLSLSLVTPRSAWRVPRRGGGLISYQPGSHEQGGTRTCFLGRRGTFSHGASNCQVPRCEPQRPGLPCCPQNGELLTTSSGSLDPSMSTPHSNKISEQHGIPIDWLFRSSTPSGHTLSTQDREALIYQASLPDPLHPVMSV</sequence>
<dbReference type="EMBL" id="MU865919">
    <property type="protein sequence ID" value="KAK4453800.1"/>
    <property type="molecule type" value="Genomic_DNA"/>
</dbReference>
<name>A0AAV9H1J9_9PEZI</name>
<feature type="region of interest" description="Disordered" evidence="1">
    <location>
        <begin position="1"/>
        <end position="20"/>
    </location>
</feature>
<proteinExistence type="predicted"/>
<feature type="compositionally biased region" description="Polar residues" evidence="1">
    <location>
        <begin position="48"/>
        <end position="58"/>
    </location>
</feature>
<accession>A0AAV9H1J9</accession>
<dbReference type="Proteomes" id="UP001321760">
    <property type="component" value="Unassembled WGS sequence"/>
</dbReference>
<evidence type="ECO:0000256" key="1">
    <source>
        <dbReference type="SAM" id="MobiDB-lite"/>
    </source>
</evidence>
<protein>
    <submittedName>
        <fullName evidence="2">Uncharacterized protein</fullName>
    </submittedName>
</protein>
<dbReference type="AlphaFoldDB" id="A0AAV9H1J9"/>
<comment type="caution">
    <text evidence="2">The sequence shown here is derived from an EMBL/GenBank/DDBJ whole genome shotgun (WGS) entry which is preliminary data.</text>
</comment>
<evidence type="ECO:0000313" key="3">
    <source>
        <dbReference type="Proteomes" id="UP001321760"/>
    </source>
</evidence>
<gene>
    <name evidence="2" type="ORF">QBC34DRAFT_194018</name>
</gene>
<reference evidence="2" key="2">
    <citation type="submission" date="2023-05" db="EMBL/GenBank/DDBJ databases">
        <authorList>
            <consortium name="Lawrence Berkeley National Laboratory"/>
            <person name="Steindorff A."/>
            <person name="Hensen N."/>
            <person name="Bonometti L."/>
            <person name="Westerberg I."/>
            <person name="Brannstrom I.O."/>
            <person name="Guillou S."/>
            <person name="Cros-Aarteil S."/>
            <person name="Calhoun S."/>
            <person name="Haridas S."/>
            <person name="Kuo A."/>
            <person name="Mondo S."/>
            <person name="Pangilinan J."/>
            <person name="Riley R."/>
            <person name="Labutti K."/>
            <person name="Andreopoulos B."/>
            <person name="Lipzen A."/>
            <person name="Chen C."/>
            <person name="Yanf M."/>
            <person name="Daum C."/>
            <person name="Ng V."/>
            <person name="Clum A."/>
            <person name="Ohm R."/>
            <person name="Martin F."/>
            <person name="Silar P."/>
            <person name="Natvig D."/>
            <person name="Lalanne C."/>
            <person name="Gautier V."/>
            <person name="Ament-Velasquez S.L."/>
            <person name="Kruys A."/>
            <person name="Hutchinson M.I."/>
            <person name="Powell A.J."/>
            <person name="Barry K."/>
            <person name="Miller A.N."/>
            <person name="Grigoriev I.V."/>
            <person name="Debuchy R."/>
            <person name="Gladieux P."/>
            <person name="Thoren M.H."/>
            <person name="Johannesson H."/>
        </authorList>
    </citation>
    <scope>NUCLEOTIDE SEQUENCE</scope>
    <source>
        <strain evidence="2">PSN243</strain>
    </source>
</reference>
<organism evidence="2 3">
    <name type="scientific">Podospora aff. communis PSN243</name>
    <dbReference type="NCBI Taxonomy" id="3040156"/>
    <lineage>
        <taxon>Eukaryota</taxon>
        <taxon>Fungi</taxon>
        <taxon>Dikarya</taxon>
        <taxon>Ascomycota</taxon>
        <taxon>Pezizomycotina</taxon>
        <taxon>Sordariomycetes</taxon>
        <taxon>Sordariomycetidae</taxon>
        <taxon>Sordariales</taxon>
        <taxon>Podosporaceae</taxon>
        <taxon>Podospora</taxon>
    </lineage>
</organism>
<feature type="region of interest" description="Disordered" evidence="1">
    <location>
        <begin position="48"/>
        <end position="69"/>
    </location>
</feature>
<evidence type="ECO:0000313" key="2">
    <source>
        <dbReference type="EMBL" id="KAK4453800.1"/>
    </source>
</evidence>